<gene>
    <name evidence="1" type="ORF">CLV82_1810</name>
</gene>
<evidence type="ECO:0000313" key="1">
    <source>
        <dbReference type="EMBL" id="TDQ31108.1"/>
    </source>
</evidence>
<proteinExistence type="predicted"/>
<name>A0A4R6TMM0_9FLAO</name>
<dbReference type="EMBL" id="SNYI01000002">
    <property type="protein sequence ID" value="TDQ31108.1"/>
    <property type="molecule type" value="Genomic_DNA"/>
</dbReference>
<organism evidence="1 2">
    <name type="scientific">Zeaxanthinibacter enoshimensis</name>
    <dbReference type="NCBI Taxonomy" id="392009"/>
    <lineage>
        <taxon>Bacteria</taxon>
        <taxon>Pseudomonadati</taxon>
        <taxon>Bacteroidota</taxon>
        <taxon>Flavobacteriia</taxon>
        <taxon>Flavobacteriales</taxon>
        <taxon>Flavobacteriaceae</taxon>
        <taxon>Zeaxanthinibacter</taxon>
    </lineage>
</organism>
<comment type="caution">
    <text evidence="1">The sequence shown here is derived from an EMBL/GenBank/DDBJ whole genome shotgun (WGS) entry which is preliminary data.</text>
</comment>
<dbReference type="Proteomes" id="UP000295468">
    <property type="component" value="Unassembled WGS sequence"/>
</dbReference>
<accession>A0A4R6TMM0</accession>
<keyword evidence="2" id="KW-1185">Reference proteome</keyword>
<dbReference type="AlphaFoldDB" id="A0A4R6TMM0"/>
<sequence length="164" mass="19436">MIIISLVLVGSVFIPYYFLERNGRAGRKQWRDAYDRAVKEHHLNIISEEAWEQNYIGIDPHLRKLLFIKNYETVKVDEVIDLDKVVGCKIIESRKYPKIRDKKISVLERLDLELSLDHNGNNLLLNMYDLKVSFSEDYEVRRAEKWKLIILNHIHSYHRGSKVA</sequence>
<protein>
    <submittedName>
        <fullName evidence="1">Uncharacterized protein</fullName>
    </submittedName>
</protein>
<reference evidence="1 2" key="1">
    <citation type="submission" date="2019-03" db="EMBL/GenBank/DDBJ databases">
        <title>Genomic Encyclopedia of Archaeal and Bacterial Type Strains, Phase II (KMG-II): from individual species to whole genera.</title>
        <authorList>
            <person name="Goeker M."/>
        </authorList>
    </citation>
    <scope>NUCLEOTIDE SEQUENCE [LARGE SCALE GENOMIC DNA]</scope>
    <source>
        <strain evidence="1 2">DSM 18435</strain>
    </source>
</reference>
<evidence type="ECO:0000313" key="2">
    <source>
        <dbReference type="Proteomes" id="UP000295468"/>
    </source>
</evidence>